<evidence type="ECO:0000313" key="2">
    <source>
        <dbReference type="EMBL" id="KIN03963.1"/>
    </source>
</evidence>
<organism evidence="2 3">
    <name type="scientific">Oidiodendron maius (strain Zn)</name>
    <dbReference type="NCBI Taxonomy" id="913774"/>
    <lineage>
        <taxon>Eukaryota</taxon>
        <taxon>Fungi</taxon>
        <taxon>Dikarya</taxon>
        <taxon>Ascomycota</taxon>
        <taxon>Pezizomycotina</taxon>
        <taxon>Leotiomycetes</taxon>
        <taxon>Leotiomycetes incertae sedis</taxon>
        <taxon>Myxotrichaceae</taxon>
        <taxon>Oidiodendron</taxon>
    </lineage>
</organism>
<reference evidence="2 3" key="1">
    <citation type="submission" date="2014-04" db="EMBL/GenBank/DDBJ databases">
        <authorList>
            <consortium name="DOE Joint Genome Institute"/>
            <person name="Kuo A."/>
            <person name="Martino E."/>
            <person name="Perotto S."/>
            <person name="Kohler A."/>
            <person name="Nagy L.G."/>
            <person name="Floudas D."/>
            <person name="Copeland A."/>
            <person name="Barry K.W."/>
            <person name="Cichocki N."/>
            <person name="Veneault-Fourrey C."/>
            <person name="LaButti K."/>
            <person name="Lindquist E.A."/>
            <person name="Lipzen A."/>
            <person name="Lundell T."/>
            <person name="Morin E."/>
            <person name="Murat C."/>
            <person name="Sun H."/>
            <person name="Tunlid A."/>
            <person name="Henrissat B."/>
            <person name="Grigoriev I.V."/>
            <person name="Hibbett D.S."/>
            <person name="Martin F."/>
            <person name="Nordberg H.P."/>
            <person name="Cantor M.N."/>
            <person name="Hua S.X."/>
        </authorList>
    </citation>
    <scope>NUCLEOTIDE SEQUENCE [LARGE SCALE GENOMIC DNA]</scope>
    <source>
        <strain evidence="2 3">Zn</strain>
    </source>
</reference>
<dbReference type="EMBL" id="KN832873">
    <property type="protein sequence ID" value="KIN03963.1"/>
    <property type="molecule type" value="Genomic_DNA"/>
</dbReference>
<dbReference type="InParanoid" id="A0A0C3DPH2"/>
<gene>
    <name evidence="2" type="ORF">OIDMADRAFT_51892</name>
</gene>
<feature type="region of interest" description="Disordered" evidence="1">
    <location>
        <begin position="154"/>
        <end position="185"/>
    </location>
</feature>
<evidence type="ECO:0000256" key="1">
    <source>
        <dbReference type="SAM" id="MobiDB-lite"/>
    </source>
</evidence>
<name>A0A0C3DPH2_OIDMZ</name>
<protein>
    <submittedName>
        <fullName evidence="2">Uncharacterized protein</fullName>
    </submittedName>
</protein>
<proteinExistence type="predicted"/>
<feature type="compositionally biased region" description="Polar residues" evidence="1">
    <location>
        <begin position="162"/>
        <end position="175"/>
    </location>
</feature>
<dbReference type="AlphaFoldDB" id="A0A0C3DPH2"/>
<reference evidence="3" key="2">
    <citation type="submission" date="2015-01" db="EMBL/GenBank/DDBJ databases">
        <title>Evolutionary Origins and Diversification of the Mycorrhizal Mutualists.</title>
        <authorList>
            <consortium name="DOE Joint Genome Institute"/>
            <consortium name="Mycorrhizal Genomics Consortium"/>
            <person name="Kohler A."/>
            <person name="Kuo A."/>
            <person name="Nagy L.G."/>
            <person name="Floudas D."/>
            <person name="Copeland A."/>
            <person name="Barry K.W."/>
            <person name="Cichocki N."/>
            <person name="Veneault-Fourrey C."/>
            <person name="LaButti K."/>
            <person name="Lindquist E.A."/>
            <person name="Lipzen A."/>
            <person name="Lundell T."/>
            <person name="Morin E."/>
            <person name="Murat C."/>
            <person name="Riley R."/>
            <person name="Ohm R."/>
            <person name="Sun H."/>
            <person name="Tunlid A."/>
            <person name="Henrissat B."/>
            <person name="Grigoriev I.V."/>
            <person name="Hibbett D.S."/>
            <person name="Martin F."/>
        </authorList>
    </citation>
    <scope>NUCLEOTIDE SEQUENCE [LARGE SCALE GENOMIC DNA]</scope>
    <source>
        <strain evidence="3">Zn</strain>
    </source>
</reference>
<dbReference type="HOGENOM" id="CLU_061001_0_0_1"/>
<sequence length="375" mass="41411">MAAQDDLAALFSRNLSLQNAHAAPAEVPAKVEAPIVYSVSQHYHHSAHLASQQPSRPASEPPQTDQFIPEIILARHGVDVNSLSPSQLDLFKTAGASQQMRLVELWRICPPGYGGHALTHGLVNMPITSFEQEEALAMVRYERQMNEERLLRTGGDQHAMDSESTMSDESVTTPMPMTPIQGGDSRWNSAEPYMASGYEILAHREYERSAGPSKDIYSHFGTAIGGPNYNQATDPVYNSTRDINNYSNVGGDWAQLMEQRRQAMENQYGAFTQFQHNEGTTAEVDITSPPTSANGIEEQRQEVQYVHRSLPGMMIIAALSSSPSHRALHTPAAWHLLSPRPRTKNSTSAILEHNHSHGGCLLGSKNQIWRPESPL</sequence>
<dbReference type="OrthoDB" id="5357075at2759"/>
<dbReference type="Proteomes" id="UP000054321">
    <property type="component" value="Unassembled WGS sequence"/>
</dbReference>
<evidence type="ECO:0000313" key="3">
    <source>
        <dbReference type="Proteomes" id="UP000054321"/>
    </source>
</evidence>
<keyword evidence="3" id="KW-1185">Reference proteome</keyword>
<accession>A0A0C3DPH2</accession>
<dbReference type="STRING" id="913774.A0A0C3DPH2"/>